<dbReference type="AlphaFoldDB" id="D6RGA8"/>
<dbReference type="GeneTree" id="ENSGT00940000153771"/>
<reference evidence="1" key="4">
    <citation type="submission" date="2025-09" db="UniProtKB">
        <authorList>
            <consortium name="Ensembl"/>
        </authorList>
    </citation>
    <scope>IDENTIFICATION</scope>
    <source>
        <strain evidence="1">C57BL/6J</strain>
    </source>
</reference>
<dbReference type="ExpressionAtlas" id="D6RGA8">
    <property type="expression patterns" value="baseline and differential"/>
</dbReference>
<reference evidence="1 3" key="1">
    <citation type="journal article" date="2009" name="PLoS Biol.">
        <title>Lineage-specific biology revealed by a finished genome assembly of the mouse.</title>
        <authorList>
            <consortium name="Mouse Genome Sequencing Consortium"/>
            <person name="Church D.M."/>
            <person name="Goodstadt L."/>
            <person name="Hillier L.W."/>
            <person name="Zody M.C."/>
            <person name="Goldstein S."/>
            <person name="She X."/>
            <person name="Bult C.J."/>
            <person name="Agarwala R."/>
            <person name="Cherry J.L."/>
            <person name="DiCuccio M."/>
            <person name="Hlavina W."/>
            <person name="Kapustin Y."/>
            <person name="Meric P."/>
            <person name="Maglott D."/>
            <person name="Birtle Z."/>
            <person name="Marques A.C."/>
            <person name="Graves T."/>
            <person name="Zhou S."/>
            <person name="Teague B."/>
            <person name="Potamousis K."/>
            <person name="Churas C."/>
            <person name="Place M."/>
            <person name="Herschleb J."/>
            <person name="Runnheim R."/>
            <person name="Forrest D."/>
            <person name="Amos-Landgraf J."/>
            <person name="Schwartz D.C."/>
            <person name="Cheng Z."/>
            <person name="Lindblad-Toh K."/>
            <person name="Eichler E.E."/>
            <person name="Ponting C.P."/>
        </authorList>
    </citation>
    <scope>NUCLEOTIDE SEQUENCE [LARGE SCALE GENOMIC DNA]</scope>
    <source>
        <strain evidence="1 3">C57BL/6J</strain>
    </source>
</reference>
<evidence type="ECO:0000313" key="1">
    <source>
        <dbReference type="Ensembl" id="ENSMUSP00000122296.2"/>
    </source>
</evidence>
<dbReference type="Ensembl" id="ENSMUST00000126981.2">
    <property type="protein sequence ID" value="ENSMUSP00000122296.2"/>
    <property type="gene ID" value="ENSMUSG00000029319.9"/>
</dbReference>
<dbReference type="Bgee" id="ENSMUSG00000029319">
    <property type="expression patterns" value="Expressed in heart left ventricle and 73 other cell types or tissues"/>
</dbReference>
<reference evidence="1 3" key="2">
    <citation type="journal article" date="2011" name="PLoS Biol.">
        <title>Modernizing reference genome assemblies.</title>
        <authorList>
            <person name="Church D.M."/>
            <person name="Schneider V.A."/>
            <person name="Graves T."/>
            <person name="Auger K."/>
            <person name="Cunningham F."/>
            <person name="Bouk N."/>
            <person name="Chen H.C."/>
            <person name="Agarwala R."/>
            <person name="McLaren W.M."/>
            <person name="Ritchie G.R."/>
            <person name="Albracht D."/>
            <person name="Kremitzki M."/>
            <person name="Rock S."/>
            <person name="Kotkiewicz H."/>
            <person name="Kremitzki C."/>
            <person name="Wollam A."/>
            <person name="Trani L."/>
            <person name="Fulton L."/>
            <person name="Fulton R."/>
            <person name="Matthews L."/>
            <person name="Whitehead S."/>
            <person name="Chow W."/>
            <person name="Torrance J."/>
            <person name="Dunn M."/>
            <person name="Harden G."/>
            <person name="Threadgold G."/>
            <person name="Wood J."/>
            <person name="Collins J."/>
            <person name="Heath P."/>
            <person name="Griffiths G."/>
            <person name="Pelan S."/>
            <person name="Grafham D."/>
            <person name="Eichler E.E."/>
            <person name="Weinstock G."/>
            <person name="Mardis E.R."/>
            <person name="Wilson R.K."/>
            <person name="Howe K."/>
            <person name="Flicek P."/>
            <person name="Hubbard T."/>
        </authorList>
    </citation>
    <scope>NUCLEOTIDE SEQUENCE [LARGE SCALE GENOMIC DNA]</scope>
    <source>
        <strain evidence="1 3">C57BL/6J</strain>
    </source>
</reference>
<sequence length="157" mass="17055">MLRWGGAGLARGLRAVRSAWLRGPRGLPLALVRSAGVPGARDRRAPAPGTQRGRALSLSAAAVVNSAPRPLQPYLRLMRLDKPIGYKDSKPPNRCWRHFDLPVLRLPWGTADLGTGRSPVFKLLQYSNGSSVLTSCRHLPTSEKNHVLASVGFGIDF</sequence>
<dbReference type="VEuPathDB" id="HostDB:ENSMUSG00000029319"/>
<dbReference type="UCSC" id="uc008yhv.2">
    <property type="organism name" value="mouse"/>
</dbReference>
<keyword evidence="3" id="KW-1185">Reference proteome</keyword>
<proteinExistence type="predicted"/>
<dbReference type="MGI" id="MGI:1919133">
    <property type="gene designation" value="Coq2"/>
</dbReference>
<organism evidence="1 3">
    <name type="scientific">Mus musculus</name>
    <name type="common">Mouse</name>
    <dbReference type="NCBI Taxonomy" id="10090"/>
    <lineage>
        <taxon>Eukaryota</taxon>
        <taxon>Metazoa</taxon>
        <taxon>Chordata</taxon>
        <taxon>Craniata</taxon>
        <taxon>Vertebrata</taxon>
        <taxon>Euteleostomi</taxon>
        <taxon>Mammalia</taxon>
        <taxon>Eutheria</taxon>
        <taxon>Euarchontoglires</taxon>
        <taxon>Glires</taxon>
        <taxon>Rodentia</taxon>
        <taxon>Myomorpha</taxon>
        <taxon>Muroidea</taxon>
        <taxon>Muridae</taxon>
        <taxon>Murinae</taxon>
        <taxon>Mus</taxon>
        <taxon>Mus</taxon>
    </lineage>
</organism>
<accession>D6RGA8</accession>
<reference evidence="1" key="3">
    <citation type="submission" date="2025-08" db="UniProtKB">
        <authorList>
            <consortium name="Ensembl"/>
        </authorList>
    </citation>
    <scope>IDENTIFICATION</scope>
    <source>
        <strain evidence="1">C57BL/6J</strain>
    </source>
</reference>
<dbReference type="ProteomicsDB" id="335185"/>
<evidence type="ECO:0000313" key="3">
    <source>
        <dbReference type="Proteomes" id="UP000000589"/>
    </source>
</evidence>
<evidence type="ECO:0000313" key="2">
    <source>
        <dbReference type="MGI" id="MGI:1919133"/>
    </source>
</evidence>
<name>D6RGA8_MOUSE</name>
<dbReference type="AGR" id="MGI:1919133"/>
<dbReference type="HOGENOM" id="CLU_1677286_0_0_1"/>
<gene>
    <name evidence="1 2" type="primary">Coq2</name>
</gene>
<dbReference type="Proteomes" id="UP000000589">
    <property type="component" value="Chromosome 5"/>
</dbReference>
<dbReference type="Antibodypedia" id="25200">
    <property type="antibodies" value="57 antibodies from 18 providers"/>
</dbReference>
<protein>
    <submittedName>
        <fullName evidence="1">Coenzyme Q2 4-hydroxybenzoate polyprenyltransferase</fullName>
    </submittedName>
</protein>